<evidence type="ECO:0000256" key="9">
    <source>
        <dbReference type="NCBIfam" id="TIGR01400"/>
    </source>
</evidence>
<keyword evidence="8 10" id="KW-0975">Bacterial flagellum</keyword>
<dbReference type="eggNOG" id="COG1684">
    <property type="taxonomic scope" value="Bacteria"/>
</dbReference>
<accession>A0A069REI3</accession>
<evidence type="ECO:0000256" key="3">
    <source>
        <dbReference type="ARBA" id="ARBA00021717"/>
    </source>
</evidence>
<feature type="transmembrane region" description="Helical" evidence="10">
    <location>
        <begin position="214"/>
        <end position="236"/>
    </location>
</feature>
<feature type="transmembrane region" description="Helical" evidence="10">
    <location>
        <begin position="80"/>
        <end position="104"/>
    </location>
</feature>
<comment type="subcellular location">
    <subcellularLocation>
        <location evidence="10">Cell membrane</location>
        <topology evidence="10">Multi-pass membrane protein</topology>
    </subcellularLocation>
    <subcellularLocation>
        <location evidence="10">Bacterial flagellum basal body</location>
    </subcellularLocation>
</comment>
<dbReference type="InterPro" id="IPR002010">
    <property type="entry name" value="T3SS_IM_R"/>
</dbReference>
<feature type="transmembrane region" description="Helical" evidence="10">
    <location>
        <begin position="182"/>
        <end position="208"/>
    </location>
</feature>
<keyword evidence="11" id="KW-0282">Flagellum</keyword>
<dbReference type="GO" id="GO:0044780">
    <property type="term" value="P:bacterial-type flagellum assembly"/>
    <property type="evidence" value="ECO:0007669"/>
    <property type="project" value="UniProtKB-UniRule"/>
</dbReference>
<evidence type="ECO:0000256" key="8">
    <source>
        <dbReference type="ARBA" id="ARBA00023143"/>
    </source>
</evidence>
<evidence type="ECO:0000313" key="12">
    <source>
        <dbReference type="Proteomes" id="UP000027946"/>
    </source>
</evidence>
<sequence>MQSYINELSLYMNVLVLIFSRLTGMLIIAPIFGRNNLPNIFKLAIALAMSIVVLPATLEWSEQINQLDFGIVVLFSIKEFLIGLLIGYIFNLFFSAFLIAGGMIDMDIGFAVARIIDPQGGVDTSVTGNFLYIFATLIFLILDGHHQMLKLIVKSFELLPVQAPLNLGPAYMEIIIRLIGDVFIYSIKLAVPIIITIFIVNMVLGILARTMPQMNVFIVGMPLKIFVGMLVMNFIILRYDSSVKGIINGGIAFVLEILHILRGV</sequence>
<keyword evidence="11" id="KW-0966">Cell projection</keyword>
<dbReference type="PANTHER" id="PTHR30065">
    <property type="entry name" value="FLAGELLAR BIOSYNTHETIC PROTEIN FLIR"/>
    <property type="match status" value="1"/>
</dbReference>
<keyword evidence="12" id="KW-1185">Reference proteome</keyword>
<dbReference type="InterPro" id="IPR006303">
    <property type="entry name" value="FliR"/>
</dbReference>
<organism evidence="11 12">
    <name type="scientific">Peptoclostridium litorale DSM 5388</name>
    <dbReference type="NCBI Taxonomy" id="1121324"/>
    <lineage>
        <taxon>Bacteria</taxon>
        <taxon>Bacillati</taxon>
        <taxon>Bacillota</taxon>
        <taxon>Clostridia</taxon>
        <taxon>Peptostreptococcales</taxon>
        <taxon>Peptoclostridiaceae</taxon>
        <taxon>Peptoclostridium</taxon>
    </lineage>
</organism>
<protein>
    <recommendedName>
        <fullName evidence="3 9">Flagellar biosynthetic protein FliR</fullName>
    </recommendedName>
</protein>
<evidence type="ECO:0000256" key="6">
    <source>
        <dbReference type="ARBA" id="ARBA00022989"/>
    </source>
</evidence>
<dbReference type="Proteomes" id="UP000027946">
    <property type="component" value="Unassembled WGS sequence"/>
</dbReference>
<keyword evidence="6 10" id="KW-1133">Transmembrane helix</keyword>
<dbReference type="AlphaFoldDB" id="A0A069REI3"/>
<keyword evidence="7 10" id="KW-0472">Membrane</keyword>
<proteinExistence type="inferred from homology"/>
<dbReference type="PRINTS" id="PR00953">
    <property type="entry name" value="TYPE3IMRPROT"/>
</dbReference>
<evidence type="ECO:0000256" key="10">
    <source>
        <dbReference type="RuleBase" id="RU362071"/>
    </source>
</evidence>
<keyword evidence="5 10" id="KW-0812">Transmembrane</keyword>
<dbReference type="EMBL" id="JJMM01000011">
    <property type="protein sequence ID" value="KDR95178.1"/>
    <property type="molecule type" value="Genomic_DNA"/>
</dbReference>
<evidence type="ECO:0000256" key="5">
    <source>
        <dbReference type="ARBA" id="ARBA00022692"/>
    </source>
</evidence>
<dbReference type="GO" id="GO:0006605">
    <property type="term" value="P:protein targeting"/>
    <property type="evidence" value="ECO:0007669"/>
    <property type="project" value="UniProtKB-UniRule"/>
</dbReference>
<reference evidence="11 12" key="1">
    <citation type="submission" date="2014-03" db="EMBL/GenBank/DDBJ databases">
        <title>Genome sequence of Clostridium litorale W6, DSM 5388.</title>
        <authorList>
            <person name="Poehlein A."/>
            <person name="Jagirdar A."/>
            <person name="Khonsari B."/>
            <person name="Chibani C.M."/>
            <person name="Gutierrez Gutierrez D.A."/>
            <person name="Davydova E."/>
            <person name="Alghaithi H.S."/>
            <person name="Nair K.P."/>
            <person name="Dhamotharan K."/>
            <person name="Chandran L."/>
            <person name="G W."/>
            <person name="Daniel R."/>
        </authorList>
    </citation>
    <scope>NUCLEOTIDE SEQUENCE [LARGE SCALE GENOMIC DNA]</scope>
    <source>
        <strain evidence="11 12">W6</strain>
    </source>
</reference>
<feature type="transmembrane region" description="Helical" evidence="10">
    <location>
        <begin position="39"/>
        <end position="60"/>
    </location>
</feature>
<evidence type="ECO:0000256" key="1">
    <source>
        <dbReference type="ARBA" id="ARBA00002578"/>
    </source>
</evidence>
<dbReference type="PANTHER" id="PTHR30065:SF1">
    <property type="entry name" value="SURFACE PRESENTATION OF ANTIGENS PROTEIN SPAR"/>
    <property type="match status" value="1"/>
</dbReference>
<evidence type="ECO:0000256" key="4">
    <source>
        <dbReference type="ARBA" id="ARBA00022475"/>
    </source>
</evidence>
<comment type="caution">
    <text evidence="11">The sequence shown here is derived from an EMBL/GenBank/DDBJ whole genome shotgun (WGS) entry which is preliminary data.</text>
</comment>
<comment type="similarity">
    <text evidence="2 10">Belongs to the FliR/MopE/SpaR family.</text>
</comment>
<evidence type="ECO:0000313" key="11">
    <source>
        <dbReference type="EMBL" id="KDR95178.1"/>
    </source>
</evidence>
<dbReference type="GO" id="GO:0005886">
    <property type="term" value="C:plasma membrane"/>
    <property type="evidence" value="ECO:0007669"/>
    <property type="project" value="UniProtKB-SubCell"/>
</dbReference>
<name>A0A069REI3_PEPLI</name>
<evidence type="ECO:0000256" key="7">
    <source>
        <dbReference type="ARBA" id="ARBA00023136"/>
    </source>
</evidence>
<evidence type="ECO:0000256" key="2">
    <source>
        <dbReference type="ARBA" id="ARBA00009772"/>
    </source>
</evidence>
<dbReference type="Pfam" id="PF01311">
    <property type="entry name" value="Bac_export_1"/>
    <property type="match status" value="1"/>
</dbReference>
<comment type="function">
    <text evidence="1 10">Role in flagellar biosynthesis.</text>
</comment>
<dbReference type="NCBIfam" id="TIGR01400">
    <property type="entry name" value="fliR"/>
    <property type="match status" value="1"/>
</dbReference>
<gene>
    <name evidence="11" type="primary">fliR</name>
    <name evidence="11" type="ORF">CLIT_11c02070</name>
</gene>
<feature type="transmembrane region" description="Helical" evidence="10">
    <location>
        <begin position="12"/>
        <end position="33"/>
    </location>
</feature>
<keyword evidence="4 10" id="KW-1003">Cell membrane</keyword>
<dbReference type="STRING" id="1121324.CLIT_11c02070"/>
<dbReference type="GO" id="GO:0009425">
    <property type="term" value="C:bacterial-type flagellum basal body"/>
    <property type="evidence" value="ECO:0007669"/>
    <property type="project" value="UniProtKB-SubCell"/>
</dbReference>
<keyword evidence="11" id="KW-0969">Cilium</keyword>
<feature type="transmembrane region" description="Helical" evidence="10">
    <location>
        <begin position="124"/>
        <end position="142"/>
    </location>
</feature>